<dbReference type="RefSeq" id="WP_139574252.1">
    <property type="nucleotide sequence ID" value="NZ_VDMA02000005.1"/>
</dbReference>
<keyword evidence="3" id="KW-1185">Reference proteome</keyword>
<dbReference type="AlphaFoldDB" id="A0A5N6BXZ1"/>
<feature type="region of interest" description="Disordered" evidence="1">
    <location>
        <begin position="55"/>
        <end position="89"/>
    </location>
</feature>
<feature type="region of interest" description="Disordered" evidence="1">
    <location>
        <begin position="1"/>
        <end position="22"/>
    </location>
</feature>
<evidence type="ECO:0000256" key="1">
    <source>
        <dbReference type="SAM" id="MobiDB-lite"/>
    </source>
</evidence>
<feature type="compositionally biased region" description="Polar residues" evidence="1">
    <location>
        <begin position="1"/>
        <end position="10"/>
    </location>
</feature>
<evidence type="ECO:0000313" key="3">
    <source>
        <dbReference type="Proteomes" id="UP000313066"/>
    </source>
</evidence>
<organism evidence="2 3">
    <name type="scientific">Microbispora catharanthi</name>
    <dbReference type="NCBI Taxonomy" id="1712871"/>
    <lineage>
        <taxon>Bacteria</taxon>
        <taxon>Bacillati</taxon>
        <taxon>Actinomycetota</taxon>
        <taxon>Actinomycetes</taxon>
        <taxon>Streptosporangiales</taxon>
        <taxon>Streptosporangiaceae</taxon>
        <taxon>Microbispora</taxon>
    </lineage>
</organism>
<gene>
    <name evidence="2" type="ORF">FH610_011160</name>
</gene>
<evidence type="ECO:0000313" key="2">
    <source>
        <dbReference type="EMBL" id="KAB8185352.1"/>
    </source>
</evidence>
<reference evidence="2 3" key="1">
    <citation type="submission" date="2019-10" db="EMBL/GenBank/DDBJ databases">
        <title>Nonomuraea sp. nov., isolated from Phyllanthus amarus.</title>
        <authorList>
            <person name="Klykleung N."/>
            <person name="Tanasupawat S."/>
        </authorList>
    </citation>
    <scope>NUCLEOTIDE SEQUENCE [LARGE SCALE GENOMIC DNA]</scope>
    <source>
        <strain evidence="2 3">CR1-09</strain>
    </source>
</reference>
<proteinExistence type="predicted"/>
<sequence>MSSSAEQTFVTRGGQAAPIADETSVRDLWSRLSVSLERDHALRARFATDPMAVLSEQGLSRDLQEETTDDTDGSKTRSGYGCTYRRCPD</sequence>
<accession>A0A5N6BXZ1</accession>
<dbReference type="Proteomes" id="UP000313066">
    <property type="component" value="Unassembled WGS sequence"/>
</dbReference>
<comment type="caution">
    <text evidence="2">The sequence shown here is derived from an EMBL/GenBank/DDBJ whole genome shotgun (WGS) entry which is preliminary data.</text>
</comment>
<name>A0A5N6BXZ1_9ACTN</name>
<protein>
    <submittedName>
        <fullName evidence="2">Uncharacterized protein</fullName>
    </submittedName>
</protein>
<dbReference type="EMBL" id="VDMA02000005">
    <property type="protein sequence ID" value="KAB8185352.1"/>
    <property type="molecule type" value="Genomic_DNA"/>
</dbReference>